<gene>
    <name evidence="9" type="ORF">BD833_104354</name>
</gene>
<dbReference type="InterPro" id="IPR001915">
    <property type="entry name" value="Peptidase_M48"/>
</dbReference>
<evidence type="ECO:0000259" key="8">
    <source>
        <dbReference type="Pfam" id="PF01435"/>
    </source>
</evidence>
<feature type="transmembrane region" description="Helical" evidence="7">
    <location>
        <begin position="90"/>
        <end position="110"/>
    </location>
</feature>
<name>A0A5S5CZZ2_9ACTN</name>
<evidence type="ECO:0000256" key="6">
    <source>
        <dbReference type="RuleBase" id="RU003983"/>
    </source>
</evidence>
<evidence type="ECO:0000256" key="5">
    <source>
        <dbReference type="ARBA" id="ARBA00023049"/>
    </source>
</evidence>
<keyword evidence="7" id="KW-1133">Transmembrane helix</keyword>
<evidence type="ECO:0000256" key="1">
    <source>
        <dbReference type="ARBA" id="ARBA00022670"/>
    </source>
</evidence>
<proteinExistence type="inferred from homology"/>
<dbReference type="AlphaFoldDB" id="A0A5S5CZZ2"/>
<keyword evidence="7" id="KW-0812">Transmembrane</keyword>
<keyword evidence="4 6" id="KW-0862">Zinc</keyword>
<evidence type="ECO:0000256" key="7">
    <source>
        <dbReference type="SAM" id="Phobius"/>
    </source>
</evidence>
<dbReference type="CDD" id="cd07326">
    <property type="entry name" value="M56_BlaR1_MecR1_like"/>
    <property type="match status" value="1"/>
</dbReference>
<accession>A0A5S5CZZ2</accession>
<keyword evidence="3 6" id="KW-0378">Hydrolase</keyword>
<dbReference type="RefSeq" id="WP_166532738.1">
    <property type="nucleotide sequence ID" value="NZ_VNHW01000004.1"/>
</dbReference>
<keyword evidence="10" id="KW-1185">Reference proteome</keyword>
<keyword evidence="1 6" id="KW-0645">Protease</keyword>
<evidence type="ECO:0000256" key="4">
    <source>
        <dbReference type="ARBA" id="ARBA00022833"/>
    </source>
</evidence>
<comment type="cofactor">
    <cofactor evidence="6">
        <name>Zn(2+)</name>
        <dbReference type="ChEBI" id="CHEBI:29105"/>
    </cofactor>
    <text evidence="6">Binds 1 zinc ion per subunit.</text>
</comment>
<dbReference type="GO" id="GO:0046872">
    <property type="term" value="F:metal ion binding"/>
    <property type="evidence" value="ECO:0007669"/>
    <property type="project" value="UniProtKB-KW"/>
</dbReference>
<keyword evidence="7" id="KW-0472">Membrane</keyword>
<dbReference type="Pfam" id="PF01435">
    <property type="entry name" value="Peptidase_M48"/>
    <property type="match status" value="1"/>
</dbReference>
<dbReference type="Gene3D" id="3.30.2010.10">
    <property type="entry name" value="Metalloproteases ('zincins'), catalytic domain"/>
    <property type="match status" value="1"/>
</dbReference>
<dbReference type="PANTHER" id="PTHR34978">
    <property type="entry name" value="POSSIBLE SENSOR-TRANSDUCER PROTEIN BLAR"/>
    <property type="match status" value="1"/>
</dbReference>
<keyword evidence="5 6" id="KW-0482">Metalloprotease</keyword>
<evidence type="ECO:0000256" key="3">
    <source>
        <dbReference type="ARBA" id="ARBA00022801"/>
    </source>
</evidence>
<dbReference type="GO" id="GO:0006508">
    <property type="term" value="P:proteolysis"/>
    <property type="evidence" value="ECO:0007669"/>
    <property type="project" value="UniProtKB-KW"/>
</dbReference>
<feature type="transmembrane region" description="Helical" evidence="7">
    <location>
        <begin position="36"/>
        <end position="59"/>
    </location>
</feature>
<reference evidence="9 10" key="1">
    <citation type="submission" date="2019-07" db="EMBL/GenBank/DDBJ databases">
        <title>Genomic Encyclopedia of Archaeal and Bacterial Type Strains, Phase II (KMG-II): from individual species to whole genera.</title>
        <authorList>
            <person name="Goeker M."/>
        </authorList>
    </citation>
    <scope>NUCLEOTIDE SEQUENCE [LARGE SCALE GENOMIC DNA]</scope>
    <source>
        <strain evidence="9 10">DSM 46842</strain>
    </source>
</reference>
<organism evidence="9 10">
    <name type="scientific">Blastococcus xanthinilyticus</name>
    <dbReference type="NCBI Taxonomy" id="1564164"/>
    <lineage>
        <taxon>Bacteria</taxon>
        <taxon>Bacillati</taxon>
        <taxon>Actinomycetota</taxon>
        <taxon>Actinomycetes</taxon>
        <taxon>Geodermatophilales</taxon>
        <taxon>Geodermatophilaceae</taxon>
        <taxon>Blastococcus</taxon>
    </lineage>
</organism>
<evidence type="ECO:0000256" key="2">
    <source>
        <dbReference type="ARBA" id="ARBA00022723"/>
    </source>
</evidence>
<feature type="domain" description="Peptidase M48" evidence="8">
    <location>
        <begin position="154"/>
        <end position="199"/>
    </location>
</feature>
<comment type="similarity">
    <text evidence="6">Belongs to the peptidase M48 family.</text>
</comment>
<evidence type="ECO:0000313" key="10">
    <source>
        <dbReference type="Proteomes" id="UP000322499"/>
    </source>
</evidence>
<protein>
    <submittedName>
        <fullName evidence="9">Peptidase M48-like protein</fullName>
    </submittedName>
</protein>
<dbReference type="InterPro" id="IPR052173">
    <property type="entry name" value="Beta-lactam_resp_regulator"/>
</dbReference>
<dbReference type="GO" id="GO:0004222">
    <property type="term" value="F:metalloendopeptidase activity"/>
    <property type="evidence" value="ECO:0007669"/>
    <property type="project" value="InterPro"/>
</dbReference>
<evidence type="ECO:0000313" key="9">
    <source>
        <dbReference type="EMBL" id="TYP88644.1"/>
    </source>
</evidence>
<sequence>MTALVALVAGTLLFGWHGHRVPMWLADRRVDPTILLTGWVLSTLGFVASLFAMLSLVALPVDEHHAGAFGLAGNCWMALSSGVLPGTAEAVAAAGVVAATFVVARVGLVVHGRLRHRRRNAPHLQQLRLLAAGCRTQDPLWIEDERPLALSIGGRSGLIVMSRGLRDQLTPAAVHATLEHERAHLRGRHHLILAIVETLALALPWCPLLRAAPDAARDLVELAADSQAARRCGPSAVHEALSRLAGHPLPVGALAMAGRLTAARLQRLSTGSIGGSVLSRLAGCSAVAAGALLLPTATAALAVSAVQCAFA</sequence>
<dbReference type="EMBL" id="VNHW01000004">
    <property type="protein sequence ID" value="TYP88644.1"/>
    <property type="molecule type" value="Genomic_DNA"/>
</dbReference>
<keyword evidence="2" id="KW-0479">Metal-binding</keyword>
<dbReference type="Proteomes" id="UP000322499">
    <property type="component" value="Unassembled WGS sequence"/>
</dbReference>
<comment type="caution">
    <text evidence="9">The sequence shown here is derived from an EMBL/GenBank/DDBJ whole genome shotgun (WGS) entry which is preliminary data.</text>
</comment>
<dbReference type="PANTHER" id="PTHR34978:SF3">
    <property type="entry name" value="SLR0241 PROTEIN"/>
    <property type="match status" value="1"/>
</dbReference>